<proteinExistence type="predicted"/>
<dbReference type="SMART" id="SM00225">
    <property type="entry name" value="BTB"/>
    <property type="match status" value="1"/>
</dbReference>
<dbReference type="PANTHER" id="PTHR24413">
    <property type="entry name" value="SPECKLE-TYPE POZ PROTEIN"/>
    <property type="match status" value="1"/>
</dbReference>
<protein>
    <recommendedName>
        <fullName evidence="1">BTB domain-containing protein</fullName>
    </recommendedName>
</protein>
<evidence type="ECO:0000313" key="3">
    <source>
        <dbReference type="Proteomes" id="UP001642540"/>
    </source>
</evidence>
<dbReference type="SUPFAM" id="SSF54695">
    <property type="entry name" value="POZ domain"/>
    <property type="match status" value="1"/>
</dbReference>
<evidence type="ECO:0000313" key="2">
    <source>
        <dbReference type="EMBL" id="CAL8132387.1"/>
    </source>
</evidence>
<dbReference type="Gene3D" id="3.30.710.10">
    <property type="entry name" value="Potassium Channel Kv1.1, Chain A"/>
    <property type="match status" value="1"/>
</dbReference>
<sequence length="386" mass="43941">MKLTLLDTNQLFMRKEVAALQQYDFTYSLMKYPLELAVVPLKSNEGTESKRNFMSEIRNKLVVSPSSAPVGSDLSKKPTIGFMFYGSFLSVPEPQDNPPVGFESFGIVSWFSTAAFTLLEKDYKDKLKITLEVGFESNHKIRFDGYKLNPSTITNGGIPQYNAICIFQGPENLFENSKGEVRTSIKVEVELEDPIINLSPVPDHRVFNKDILLNQIQCDFKIIAEDDQMLQCHKAFLAAQSKVFTAMFNTACEETTKNQVKLPISREGADAFLKFLYCSDVEAALGSPTLAMDLLEFGHKYDISPLETKMKKILSDKTNWWYSADNALRLFDWNCKVKEHKDLKKKAVDVIRSKVKELMRLDRFQKMFPNHVGAELFISSLQSFPI</sequence>
<reference evidence="2 3" key="1">
    <citation type="submission" date="2024-08" db="EMBL/GenBank/DDBJ databases">
        <authorList>
            <person name="Cucini C."/>
            <person name="Frati F."/>
        </authorList>
    </citation>
    <scope>NUCLEOTIDE SEQUENCE [LARGE SCALE GENOMIC DNA]</scope>
</reference>
<organism evidence="2 3">
    <name type="scientific">Orchesella dallaii</name>
    <dbReference type="NCBI Taxonomy" id="48710"/>
    <lineage>
        <taxon>Eukaryota</taxon>
        <taxon>Metazoa</taxon>
        <taxon>Ecdysozoa</taxon>
        <taxon>Arthropoda</taxon>
        <taxon>Hexapoda</taxon>
        <taxon>Collembola</taxon>
        <taxon>Entomobryomorpha</taxon>
        <taxon>Entomobryoidea</taxon>
        <taxon>Orchesellidae</taxon>
        <taxon>Orchesellinae</taxon>
        <taxon>Orchesella</taxon>
    </lineage>
</organism>
<dbReference type="Pfam" id="PF00651">
    <property type="entry name" value="BTB"/>
    <property type="match status" value="1"/>
</dbReference>
<name>A0ABP1RPK5_9HEXA</name>
<dbReference type="PROSITE" id="PS50097">
    <property type="entry name" value="BTB"/>
    <property type="match status" value="1"/>
</dbReference>
<gene>
    <name evidence="2" type="ORF">ODALV1_LOCUS24601</name>
</gene>
<feature type="domain" description="BTB" evidence="1">
    <location>
        <begin position="218"/>
        <end position="285"/>
    </location>
</feature>
<dbReference type="EMBL" id="CAXLJM020000092">
    <property type="protein sequence ID" value="CAL8132387.1"/>
    <property type="molecule type" value="Genomic_DNA"/>
</dbReference>
<dbReference type="Proteomes" id="UP001642540">
    <property type="component" value="Unassembled WGS sequence"/>
</dbReference>
<keyword evidence="3" id="KW-1185">Reference proteome</keyword>
<dbReference type="CDD" id="cd18186">
    <property type="entry name" value="BTB_POZ_ZBTB_KLHL-like"/>
    <property type="match status" value="1"/>
</dbReference>
<dbReference type="InterPro" id="IPR011333">
    <property type="entry name" value="SKP1/BTB/POZ_sf"/>
</dbReference>
<dbReference type="InterPro" id="IPR000210">
    <property type="entry name" value="BTB/POZ_dom"/>
</dbReference>
<accession>A0ABP1RPK5</accession>
<evidence type="ECO:0000259" key="1">
    <source>
        <dbReference type="PROSITE" id="PS50097"/>
    </source>
</evidence>
<comment type="caution">
    <text evidence="2">The sequence shown here is derived from an EMBL/GenBank/DDBJ whole genome shotgun (WGS) entry which is preliminary data.</text>
</comment>